<evidence type="ECO:0000256" key="1">
    <source>
        <dbReference type="SAM" id="MobiDB-lite"/>
    </source>
</evidence>
<comment type="caution">
    <text evidence="2">The sequence shown here is derived from an EMBL/GenBank/DDBJ whole genome shotgun (WGS) entry which is preliminary data.</text>
</comment>
<name>A0A4Z1PWU5_9PEZI</name>
<evidence type="ECO:0000313" key="2">
    <source>
        <dbReference type="EMBL" id="TID27662.1"/>
    </source>
</evidence>
<dbReference type="AlphaFoldDB" id="A0A4Z1PWU5"/>
<organism evidence="2 3">
    <name type="scientific">Venturia nashicola</name>
    <dbReference type="NCBI Taxonomy" id="86259"/>
    <lineage>
        <taxon>Eukaryota</taxon>
        <taxon>Fungi</taxon>
        <taxon>Dikarya</taxon>
        <taxon>Ascomycota</taxon>
        <taxon>Pezizomycotina</taxon>
        <taxon>Dothideomycetes</taxon>
        <taxon>Pleosporomycetidae</taxon>
        <taxon>Venturiales</taxon>
        <taxon>Venturiaceae</taxon>
        <taxon>Venturia</taxon>
    </lineage>
</organism>
<keyword evidence="3" id="KW-1185">Reference proteome</keyword>
<feature type="region of interest" description="Disordered" evidence="1">
    <location>
        <begin position="451"/>
        <end position="492"/>
    </location>
</feature>
<gene>
    <name evidence="2" type="ORF">E6O75_ATG00429</name>
</gene>
<feature type="compositionally biased region" description="Acidic residues" evidence="1">
    <location>
        <begin position="462"/>
        <end position="471"/>
    </location>
</feature>
<sequence length="492" mass="54610">MTDAATHGTHGAIKGVSLCGMQLRSFSDIFRRRKNQRRDRTSSTTLDESLAGENLSSPTSVKAGASSATENNDLNSSASSSCPVDHSSNKSTCHYDLWHDEHSPVGVNQTHAERHLMHDLGVTSKERHNEWGGSEIIFPTRNSPDTPFSPARTTFQHTLGPVEATFDSDSLANRRPSSYHPPISAEPTSNQDGLSERRLSGHHPLGPAASHQLGLSEHSFHYSPRSPDFSQVDLPLHIFTAPLESSPKEPLLHDRSPAELDGQRVTRPIFSGNFGSELILPPNATAERAFSVSTTSFGIDPATYHDSTDPDHPATTLVERTFGLRHDKSITEIPTNSGLDHSIDLSGQSFSGEAETHVQNQDEDDISTEDENGLAYEDDEACCGKCNGFWWSEKDKYKTFWGERSRIEKEMQEEIERWRCHRCKQIRIRKKAVLIVEAELGGSMELLRTANEEDVHLREVEEGGEDTLTGEEDAKSKAEKRSTYIPGEWPES</sequence>
<proteinExistence type="predicted"/>
<feature type="compositionally biased region" description="Basic and acidic residues" evidence="1">
    <location>
        <begin position="451"/>
        <end position="461"/>
    </location>
</feature>
<accession>A0A4Z1PWU5</accession>
<protein>
    <submittedName>
        <fullName evidence="2">Uncharacterized protein</fullName>
    </submittedName>
</protein>
<evidence type="ECO:0000313" key="3">
    <source>
        <dbReference type="Proteomes" id="UP000298493"/>
    </source>
</evidence>
<feature type="region of interest" description="Disordered" evidence="1">
    <location>
        <begin position="166"/>
        <end position="211"/>
    </location>
</feature>
<feature type="compositionally biased region" description="Basic and acidic residues" evidence="1">
    <location>
        <begin position="472"/>
        <end position="482"/>
    </location>
</feature>
<reference evidence="2 3" key="1">
    <citation type="submission" date="2019-04" db="EMBL/GenBank/DDBJ databases">
        <title>High contiguity whole genome sequence and gene annotation resource for two Venturia nashicola isolates.</title>
        <authorList>
            <person name="Prokchorchik M."/>
            <person name="Won K."/>
            <person name="Lee Y."/>
            <person name="Choi E.D."/>
            <person name="Segonzac C."/>
            <person name="Sohn K.H."/>
        </authorList>
    </citation>
    <scope>NUCLEOTIDE SEQUENCE [LARGE SCALE GENOMIC DNA]</scope>
    <source>
        <strain evidence="2 3">PRI2</strain>
    </source>
</reference>
<feature type="compositionally biased region" description="Polar residues" evidence="1">
    <location>
        <begin position="54"/>
        <end position="82"/>
    </location>
</feature>
<dbReference type="Proteomes" id="UP000298493">
    <property type="component" value="Unassembled WGS sequence"/>
</dbReference>
<dbReference type="EMBL" id="SNSC02000001">
    <property type="protein sequence ID" value="TID27662.1"/>
    <property type="molecule type" value="Genomic_DNA"/>
</dbReference>
<feature type="region of interest" description="Disordered" evidence="1">
    <location>
        <begin position="33"/>
        <end position="87"/>
    </location>
</feature>